<proteinExistence type="predicted"/>
<gene>
    <name evidence="2" type="ORF">ACFOKF_03375</name>
</gene>
<sequence length="374" mass="42144">MEKFKRKVFYLGGFDPRGVRFYHQLYREQAARHAALTRQALTVSARRAGPASSAIWTIDNPQAGVETDYEYLRWEDLVGKVWIRNPLILAWRSIATYVGHARFMQFARMKRLRPGPVLTICYPPVLAVMIPLLFALIPALALSILLPFWAAALVGIGVSALFSGKWLTKLVVPWLLRFTYYHHGLAANGPGPELDARLDLFAQRIVAEMDGPWDEVLLVTHSAGTILGMSLMRRIFALRGDTLPDHFAMIGLGQVVPVIALRTDAGWYHADLAALADKPFRYVDLSYPPDGAAYFNVNPLTLVSDRCAARVDMLSPRFHLFYRPENHHSGWSNKYEAHFDYLRVGDHLSPVDFVSLTAGRNRLDESIAAFRTIP</sequence>
<evidence type="ECO:0000313" key="3">
    <source>
        <dbReference type="Proteomes" id="UP001595681"/>
    </source>
</evidence>
<protein>
    <recommendedName>
        <fullName evidence="4">Alpha/beta hydrolase</fullName>
    </recommendedName>
</protein>
<dbReference type="Proteomes" id="UP001595681">
    <property type="component" value="Unassembled WGS sequence"/>
</dbReference>
<keyword evidence="1" id="KW-1133">Transmembrane helix</keyword>
<name>A0ABV7NBY1_9SPHN</name>
<keyword evidence="1" id="KW-0472">Membrane</keyword>
<evidence type="ECO:0008006" key="4">
    <source>
        <dbReference type="Google" id="ProtNLM"/>
    </source>
</evidence>
<keyword evidence="3" id="KW-1185">Reference proteome</keyword>
<evidence type="ECO:0000313" key="2">
    <source>
        <dbReference type="EMBL" id="MFC3440248.1"/>
    </source>
</evidence>
<organism evidence="2 3">
    <name type="scientific">Sphingobium rhizovicinum</name>
    <dbReference type="NCBI Taxonomy" id="432308"/>
    <lineage>
        <taxon>Bacteria</taxon>
        <taxon>Pseudomonadati</taxon>
        <taxon>Pseudomonadota</taxon>
        <taxon>Alphaproteobacteria</taxon>
        <taxon>Sphingomonadales</taxon>
        <taxon>Sphingomonadaceae</taxon>
        <taxon>Sphingobium</taxon>
    </lineage>
</organism>
<reference evidence="3" key="1">
    <citation type="journal article" date="2019" name="Int. J. Syst. Evol. Microbiol.">
        <title>The Global Catalogue of Microorganisms (GCM) 10K type strain sequencing project: providing services to taxonomists for standard genome sequencing and annotation.</title>
        <authorList>
            <consortium name="The Broad Institute Genomics Platform"/>
            <consortium name="The Broad Institute Genome Sequencing Center for Infectious Disease"/>
            <person name="Wu L."/>
            <person name="Ma J."/>
        </authorList>
    </citation>
    <scope>NUCLEOTIDE SEQUENCE [LARGE SCALE GENOMIC DNA]</scope>
    <source>
        <strain evidence="3">CCM 7491</strain>
    </source>
</reference>
<evidence type="ECO:0000256" key="1">
    <source>
        <dbReference type="SAM" id="Phobius"/>
    </source>
</evidence>
<dbReference type="EMBL" id="JBHRVU010000004">
    <property type="protein sequence ID" value="MFC3440248.1"/>
    <property type="molecule type" value="Genomic_DNA"/>
</dbReference>
<feature type="transmembrane region" description="Helical" evidence="1">
    <location>
        <begin position="148"/>
        <end position="167"/>
    </location>
</feature>
<feature type="transmembrane region" description="Helical" evidence="1">
    <location>
        <begin position="117"/>
        <end position="142"/>
    </location>
</feature>
<comment type="caution">
    <text evidence="2">The sequence shown here is derived from an EMBL/GenBank/DDBJ whole genome shotgun (WGS) entry which is preliminary data.</text>
</comment>
<accession>A0ABV7NBY1</accession>
<dbReference type="RefSeq" id="WP_380793157.1">
    <property type="nucleotide sequence ID" value="NZ_JBHRVU010000004.1"/>
</dbReference>
<keyword evidence="1" id="KW-0812">Transmembrane</keyword>